<evidence type="ECO:0000313" key="1">
    <source>
        <dbReference type="EMBL" id="QYS89033.1"/>
    </source>
</evidence>
<gene>
    <name evidence="1" type="ORF">JJC05_00860</name>
</gene>
<name>A0A8G0KS01_9FLAO</name>
<dbReference type="AlphaFoldDB" id="A0A8G0KS01"/>
<organism evidence="1">
    <name type="scientific">Flavobacterium columnare</name>
    <dbReference type="NCBI Taxonomy" id="996"/>
    <lineage>
        <taxon>Bacteria</taxon>
        <taxon>Pseudomonadati</taxon>
        <taxon>Bacteroidota</taxon>
        <taxon>Flavobacteriia</taxon>
        <taxon>Flavobacteriales</taxon>
        <taxon>Flavobacteriaceae</taxon>
        <taxon>Flavobacterium</taxon>
    </lineage>
</organism>
<protein>
    <recommendedName>
        <fullName evidence="2">Lipoprotein</fullName>
    </recommendedName>
</protein>
<dbReference type="Proteomes" id="UP000824721">
    <property type="component" value="Chromosome"/>
</dbReference>
<dbReference type="KEGG" id="fdv:JJC05_00860"/>
<proteinExistence type="predicted"/>
<dbReference type="PROSITE" id="PS51257">
    <property type="entry name" value="PROKAR_LIPOPROTEIN"/>
    <property type="match status" value="1"/>
</dbReference>
<sequence length="160" mass="18395">MKEKVIWGLAMILIMACSKEEQVLTNGEVITDSGVVKNAEIEEEDLYQYYGIKKDQNVGQVTSQIETIKGLKEINGKKIEVKETVLESKDEEKGIVIVKFLGKVNDKNFSKIVTFQDLVKKPSQVEIARNLNVEWKKEYKDNPESLPIAFDELYRLKKNR</sequence>
<reference evidence="1" key="1">
    <citation type="submission" date="2020-12" db="EMBL/GenBank/DDBJ databases">
        <title>Genome sequencing of genetic groups of Flavobacterium columnare.</title>
        <authorList>
            <person name="Waldbieser G.C."/>
            <person name="Griffin M.J."/>
            <person name="LaFrentz B.R."/>
        </authorList>
    </citation>
    <scope>NUCLEOTIDE SEQUENCE</scope>
    <source>
        <strain evidence="1">90-106</strain>
    </source>
</reference>
<accession>A0A8G0KS01</accession>
<dbReference type="EMBL" id="CP067378">
    <property type="protein sequence ID" value="QYS89033.1"/>
    <property type="molecule type" value="Genomic_DNA"/>
</dbReference>
<evidence type="ECO:0008006" key="2">
    <source>
        <dbReference type="Google" id="ProtNLM"/>
    </source>
</evidence>